<dbReference type="EMBL" id="LNRQ01000004">
    <property type="protein sequence ID" value="KZM97280.1"/>
    <property type="molecule type" value="Genomic_DNA"/>
</dbReference>
<comment type="similarity">
    <text evidence="2">Belongs to the MIF family.</text>
</comment>
<feature type="region of interest" description="Disordered" evidence="7">
    <location>
        <begin position="329"/>
        <end position="349"/>
    </location>
</feature>
<evidence type="ECO:0000259" key="8">
    <source>
        <dbReference type="PROSITE" id="PS51032"/>
    </source>
</evidence>
<evidence type="ECO:0000256" key="5">
    <source>
        <dbReference type="ARBA" id="ARBA00023163"/>
    </source>
</evidence>
<name>A0A162A932_DAUCS</name>
<organism evidence="9">
    <name type="scientific">Daucus carota subsp. sativus</name>
    <name type="common">Carrot</name>
    <dbReference type="NCBI Taxonomy" id="79200"/>
    <lineage>
        <taxon>Eukaryota</taxon>
        <taxon>Viridiplantae</taxon>
        <taxon>Streptophyta</taxon>
        <taxon>Embryophyta</taxon>
        <taxon>Tracheophyta</taxon>
        <taxon>Spermatophyta</taxon>
        <taxon>Magnoliopsida</taxon>
        <taxon>eudicotyledons</taxon>
        <taxon>Gunneridae</taxon>
        <taxon>Pentapetalae</taxon>
        <taxon>asterids</taxon>
        <taxon>campanulids</taxon>
        <taxon>Apiales</taxon>
        <taxon>Apiaceae</taxon>
        <taxon>Apioideae</taxon>
        <taxon>Scandiceae</taxon>
        <taxon>Daucinae</taxon>
        <taxon>Daucus</taxon>
        <taxon>Daucus sect. Daucus</taxon>
    </lineage>
</organism>
<dbReference type="SUPFAM" id="SSF54171">
    <property type="entry name" value="DNA-binding domain"/>
    <property type="match status" value="1"/>
</dbReference>
<feature type="domain" description="AP2/ERF" evidence="8">
    <location>
        <begin position="96"/>
        <end position="160"/>
    </location>
</feature>
<evidence type="ECO:0000256" key="4">
    <source>
        <dbReference type="ARBA" id="ARBA00023125"/>
    </source>
</evidence>
<dbReference type="InterPro" id="IPR016177">
    <property type="entry name" value="DNA-bd_dom_sf"/>
</dbReference>
<dbReference type="SMART" id="SM00380">
    <property type="entry name" value="AP2"/>
    <property type="match status" value="1"/>
</dbReference>
<evidence type="ECO:0000256" key="3">
    <source>
        <dbReference type="ARBA" id="ARBA00023015"/>
    </source>
</evidence>
<dbReference type="GO" id="GO:0050178">
    <property type="term" value="F:phenylpyruvate tautomerase activity"/>
    <property type="evidence" value="ECO:0007669"/>
    <property type="project" value="TreeGrafter"/>
</dbReference>
<dbReference type="GO" id="GO:0005615">
    <property type="term" value="C:extracellular space"/>
    <property type="evidence" value="ECO:0007669"/>
    <property type="project" value="TreeGrafter"/>
</dbReference>
<protein>
    <recommendedName>
        <fullName evidence="8">AP2/ERF domain-containing protein</fullName>
    </recommendedName>
</protein>
<feature type="compositionally biased region" description="Polar residues" evidence="7">
    <location>
        <begin position="339"/>
        <end position="349"/>
    </location>
</feature>
<evidence type="ECO:0000256" key="6">
    <source>
        <dbReference type="ARBA" id="ARBA00023242"/>
    </source>
</evidence>
<evidence type="ECO:0000256" key="7">
    <source>
        <dbReference type="SAM" id="MobiDB-lite"/>
    </source>
</evidence>
<dbReference type="SUPFAM" id="SSF55331">
    <property type="entry name" value="Tautomerase/MIF"/>
    <property type="match status" value="1"/>
</dbReference>
<dbReference type="Gramene" id="KZM97280">
    <property type="protein sequence ID" value="KZM97280"/>
    <property type="gene ID" value="DCAR_015358"/>
</dbReference>
<proteinExistence type="inferred from homology"/>
<dbReference type="InterPro" id="IPR036955">
    <property type="entry name" value="AP2/ERF_dom_sf"/>
</dbReference>
<dbReference type="Gene3D" id="3.30.730.10">
    <property type="entry name" value="AP2/ERF domain"/>
    <property type="match status" value="1"/>
</dbReference>
<dbReference type="GO" id="GO:0005634">
    <property type="term" value="C:nucleus"/>
    <property type="evidence" value="ECO:0007669"/>
    <property type="project" value="UniProtKB-SubCell"/>
</dbReference>
<accession>A0A162A932</accession>
<dbReference type="GO" id="GO:0003700">
    <property type="term" value="F:DNA-binding transcription factor activity"/>
    <property type="evidence" value="ECO:0007669"/>
    <property type="project" value="InterPro"/>
</dbReference>
<dbReference type="FunFam" id="3.30.429.10:FF:000004">
    <property type="entry name" value="Tautomerase/MIF superfamily protein"/>
    <property type="match status" value="1"/>
</dbReference>
<dbReference type="PANTHER" id="PTHR11954">
    <property type="entry name" value="D-DOPACHROME DECARBOXYLASE"/>
    <property type="match status" value="1"/>
</dbReference>
<keyword evidence="5" id="KW-0804">Transcription</keyword>
<dbReference type="PROSITE" id="PS51032">
    <property type="entry name" value="AP2_ERF"/>
    <property type="match status" value="1"/>
</dbReference>
<dbReference type="AlphaFoldDB" id="A0A162A932"/>
<dbReference type="InterPro" id="IPR001398">
    <property type="entry name" value="Macrophage_inhib_fac"/>
</dbReference>
<reference evidence="9" key="1">
    <citation type="journal article" date="2016" name="Nat. Genet.">
        <title>A high-quality carrot genome assembly provides new insights into carotenoid accumulation and asterid genome evolution.</title>
        <authorList>
            <person name="Iorizzo M."/>
            <person name="Ellison S."/>
            <person name="Senalik D."/>
            <person name="Zeng P."/>
            <person name="Satapoomin P."/>
            <person name="Huang J."/>
            <person name="Bowman M."/>
            <person name="Iovene M."/>
            <person name="Sanseverino W."/>
            <person name="Cavagnaro P."/>
            <person name="Yildiz M."/>
            <person name="Macko-Podgorni A."/>
            <person name="Moranska E."/>
            <person name="Grzebelus E."/>
            <person name="Grzebelus D."/>
            <person name="Ashrafi H."/>
            <person name="Zheng Z."/>
            <person name="Cheng S."/>
            <person name="Spooner D."/>
            <person name="Van Deynze A."/>
            <person name="Simon P."/>
        </authorList>
    </citation>
    <scope>NUCLEOTIDE SEQUENCE [LARGE SCALE GENOMIC DNA]</scope>
    <source>
        <tissue evidence="9">Leaf</tissue>
    </source>
</reference>
<comment type="subcellular location">
    <subcellularLocation>
        <location evidence="1">Nucleus</location>
    </subcellularLocation>
</comment>
<dbReference type="STRING" id="79200.A0A162A932"/>
<keyword evidence="4" id="KW-0238">DNA-binding</keyword>
<evidence type="ECO:0000256" key="2">
    <source>
        <dbReference type="ARBA" id="ARBA00005851"/>
    </source>
</evidence>
<dbReference type="CDD" id="cd00018">
    <property type="entry name" value="AP2"/>
    <property type="match status" value="1"/>
</dbReference>
<comment type="caution">
    <text evidence="9">The sequence shown here is derived from an EMBL/GenBank/DDBJ whole genome shotgun (WGS) entry which is preliminary data.</text>
</comment>
<keyword evidence="6" id="KW-0539">Nucleus</keyword>
<dbReference type="Pfam" id="PF01187">
    <property type="entry name" value="MIF"/>
    <property type="match status" value="1"/>
</dbReference>
<dbReference type="PANTHER" id="PTHR11954:SF25">
    <property type="entry name" value="LS1-LIKE PROTEIN"/>
    <property type="match status" value="1"/>
</dbReference>
<evidence type="ECO:0000256" key="1">
    <source>
        <dbReference type="ARBA" id="ARBA00004123"/>
    </source>
</evidence>
<sequence length="349" mass="38448">MPCLYISTNLKLDGVDTDSVFSEATKAVARIIGRPEKLVMVLLKGSVGISFGGNKEAAAYAELISMGGITRKVKRELISTLGTILQQNLSIPPARFFLKVFDTTLMRPSAEIREPKCSEVEDYVPKKLWLGTSSNDIDAARAYDQAAKSIYGNSAVLNFPEGDQDCFQGSGGNVGGFREVYEGLKGDGCVKEEKFDGINEKDCMRFRGFRAGVEDLREEVLMNVKGVEAEGTKNLDFGLDGGDEECVKEGKVDGLDEKDDVRFRDFRAGEEDSRGEILIDVKGVEDAKNLDVGYLRKFLMQDFDGSQDSEDFTNGDFENCEDLQQERLSDHNGTMKVSDGSQNLLRGGR</sequence>
<dbReference type="Gene3D" id="3.30.429.10">
    <property type="entry name" value="Macrophage Migration Inhibitory Factor"/>
    <property type="match status" value="1"/>
</dbReference>
<dbReference type="InterPro" id="IPR001471">
    <property type="entry name" value="AP2/ERF_dom"/>
</dbReference>
<gene>
    <name evidence="9" type="ORF">DCAR_015358</name>
</gene>
<evidence type="ECO:0000313" key="9">
    <source>
        <dbReference type="EMBL" id="KZM97280.1"/>
    </source>
</evidence>
<dbReference type="InterPro" id="IPR014347">
    <property type="entry name" value="Tautomerase/MIF_sf"/>
</dbReference>
<dbReference type="GO" id="GO:0003677">
    <property type="term" value="F:DNA binding"/>
    <property type="evidence" value="ECO:0007669"/>
    <property type="project" value="UniProtKB-KW"/>
</dbReference>
<keyword evidence="3" id="KW-0805">Transcription regulation</keyword>